<sequence length="170" mass="17217">MLLTAFAGLVLLVAVLMLRRSQRPEADTAREPGPMLSLRPLACACPRVLKVVVTASAVGLLTGFFGVGGGFALVPALVLALSIPMPVAVGTSLLVIAVNSATALTARASTGATGVDWTVVVAFTVVAVLGSLVGGRLTARLPPRQLNRAFAVLLVAVAAYTAATNAPALF</sequence>
<keyword evidence="8" id="KW-1185">Reference proteome</keyword>
<feature type="transmembrane region" description="Helical" evidence="6">
    <location>
        <begin position="117"/>
        <end position="137"/>
    </location>
</feature>
<organism evidence="7 8">
    <name type="scientific">Pedococcus dokdonensis</name>
    <dbReference type="NCBI Taxonomy" id="443156"/>
    <lineage>
        <taxon>Bacteria</taxon>
        <taxon>Bacillati</taxon>
        <taxon>Actinomycetota</taxon>
        <taxon>Actinomycetes</taxon>
        <taxon>Micrococcales</taxon>
        <taxon>Intrasporangiaceae</taxon>
        <taxon>Pedococcus</taxon>
    </lineage>
</organism>
<feature type="transmembrane region" description="Helical" evidence="6">
    <location>
        <begin position="149"/>
        <end position="169"/>
    </location>
</feature>
<dbReference type="EMBL" id="LT629711">
    <property type="protein sequence ID" value="SDP59902.1"/>
    <property type="molecule type" value="Genomic_DNA"/>
</dbReference>
<feature type="transmembrane region" description="Helical" evidence="6">
    <location>
        <begin position="57"/>
        <end position="80"/>
    </location>
</feature>
<dbReference type="PANTHER" id="PTHR43701">
    <property type="entry name" value="MEMBRANE TRANSPORTER PROTEIN MJ0441-RELATED"/>
    <property type="match status" value="1"/>
</dbReference>
<keyword evidence="3 6" id="KW-0812">Transmembrane</keyword>
<evidence type="ECO:0000256" key="2">
    <source>
        <dbReference type="ARBA" id="ARBA00009142"/>
    </source>
</evidence>
<evidence type="ECO:0000256" key="4">
    <source>
        <dbReference type="ARBA" id="ARBA00022989"/>
    </source>
</evidence>
<dbReference type="InterPro" id="IPR051598">
    <property type="entry name" value="TSUP/Inactive_protease-like"/>
</dbReference>
<keyword evidence="6" id="KW-1003">Cell membrane</keyword>
<gene>
    <name evidence="7" type="ORF">SAMN04489867_3078</name>
</gene>
<feature type="transmembrane region" description="Helical" evidence="6">
    <location>
        <begin position="87"/>
        <end position="105"/>
    </location>
</feature>
<keyword evidence="4 6" id="KW-1133">Transmembrane helix</keyword>
<dbReference type="Pfam" id="PF01925">
    <property type="entry name" value="TauE"/>
    <property type="match status" value="1"/>
</dbReference>
<evidence type="ECO:0000256" key="1">
    <source>
        <dbReference type="ARBA" id="ARBA00004141"/>
    </source>
</evidence>
<evidence type="ECO:0000256" key="3">
    <source>
        <dbReference type="ARBA" id="ARBA00022692"/>
    </source>
</evidence>
<accession>A0A1H0U0T5</accession>
<dbReference type="Proteomes" id="UP000199077">
    <property type="component" value="Chromosome I"/>
</dbReference>
<evidence type="ECO:0000256" key="5">
    <source>
        <dbReference type="ARBA" id="ARBA00023136"/>
    </source>
</evidence>
<dbReference type="STRING" id="443156.SAMN04489867_3078"/>
<comment type="similarity">
    <text evidence="2 6">Belongs to the 4-toluene sulfonate uptake permease (TSUP) (TC 2.A.102) family.</text>
</comment>
<evidence type="ECO:0000256" key="6">
    <source>
        <dbReference type="RuleBase" id="RU363041"/>
    </source>
</evidence>
<protein>
    <recommendedName>
        <fullName evidence="6">Probable membrane transporter protein</fullName>
    </recommendedName>
</protein>
<name>A0A1H0U0T5_9MICO</name>
<comment type="subcellular location">
    <subcellularLocation>
        <location evidence="6">Cell membrane</location>
        <topology evidence="6">Multi-pass membrane protein</topology>
    </subcellularLocation>
    <subcellularLocation>
        <location evidence="1">Membrane</location>
        <topology evidence="1">Multi-pass membrane protein</topology>
    </subcellularLocation>
</comment>
<evidence type="ECO:0000313" key="7">
    <source>
        <dbReference type="EMBL" id="SDP59902.1"/>
    </source>
</evidence>
<dbReference type="PANTHER" id="PTHR43701:SF2">
    <property type="entry name" value="MEMBRANE TRANSPORTER PROTEIN YJNA-RELATED"/>
    <property type="match status" value="1"/>
</dbReference>
<dbReference type="GO" id="GO:0005886">
    <property type="term" value="C:plasma membrane"/>
    <property type="evidence" value="ECO:0007669"/>
    <property type="project" value="UniProtKB-SubCell"/>
</dbReference>
<dbReference type="AlphaFoldDB" id="A0A1H0U0T5"/>
<proteinExistence type="inferred from homology"/>
<evidence type="ECO:0000313" key="8">
    <source>
        <dbReference type="Proteomes" id="UP000199077"/>
    </source>
</evidence>
<keyword evidence="5 6" id="KW-0472">Membrane</keyword>
<dbReference type="InterPro" id="IPR002781">
    <property type="entry name" value="TM_pro_TauE-like"/>
</dbReference>
<reference evidence="8" key="1">
    <citation type="submission" date="2016-10" db="EMBL/GenBank/DDBJ databases">
        <authorList>
            <person name="Varghese N."/>
            <person name="Submissions S."/>
        </authorList>
    </citation>
    <scope>NUCLEOTIDE SEQUENCE [LARGE SCALE GENOMIC DNA]</scope>
    <source>
        <strain evidence="8">DSM 22329</strain>
    </source>
</reference>